<dbReference type="CDD" id="cd04678">
    <property type="entry name" value="NUDIX_MTH2_Nudt15"/>
    <property type="match status" value="1"/>
</dbReference>
<dbReference type="PANTHER" id="PTHR16099">
    <property type="entry name" value="8-OXO-DGTP DIPHOSPHATES NUDT15"/>
    <property type="match status" value="1"/>
</dbReference>
<dbReference type="GO" id="GO:0006203">
    <property type="term" value="P:dGTP catabolic process"/>
    <property type="evidence" value="ECO:0007669"/>
    <property type="project" value="TreeGrafter"/>
</dbReference>
<dbReference type="OrthoDB" id="447842at2759"/>
<dbReference type="Proteomes" id="UP000799767">
    <property type="component" value="Unassembled WGS sequence"/>
</dbReference>
<evidence type="ECO:0000259" key="2">
    <source>
        <dbReference type="PROSITE" id="PS51462"/>
    </source>
</evidence>
<evidence type="ECO:0000313" key="3">
    <source>
        <dbReference type="EMBL" id="KAF2480867.1"/>
    </source>
</evidence>
<keyword evidence="1 3" id="KW-0378">Hydrolase</keyword>
<dbReference type="Gene3D" id="3.90.79.10">
    <property type="entry name" value="Nucleoside Triphosphate Pyrophosphohydrolase"/>
    <property type="match status" value="1"/>
</dbReference>
<evidence type="ECO:0000256" key="1">
    <source>
        <dbReference type="ARBA" id="ARBA00022801"/>
    </source>
</evidence>
<evidence type="ECO:0000313" key="4">
    <source>
        <dbReference type="Proteomes" id="UP000799767"/>
    </source>
</evidence>
<dbReference type="FunFam" id="3.90.79.10:FF:000060">
    <property type="entry name" value="Nudix hydrolase 1"/>
    <property type="match status" value="1"/>
</dbReference>
<protein>
    <submittedName>
        <fullName evidence="3">NUDIX hydrolase domain-like protein</fullName>
    </submittedName>
</protein>
<dbReference type="PROSITE" id="PS00893">
    <property type="entry name" value="NUDIX_BOX"/>
    <property type="match status" value="1"/>
</dbReference>
<name>A0A6A6PNN0_9PEZI</name>
<reference evidence="3" key="1">
    <citation type="journal article" date="2020" name="Stud. Mycol.">
        <title>101 Dothideomycetes genomes: a test case for predicting lifestyles and emergence of pathogens.</title>
        <authorList>
            <person name="Haridas S."/>
            <person name="Albert R."/>
            <person name="Binder M."/>
            <person name="Bloem J."/>
            <person name="Labutti K."/>
            <person name="Salamov A."/>
            <person name="Andreopoulos B."/>
            <person name="Baker S."/>
            <person name="Barry K."/>
            <person name="Bills G."/>
            <person name="Bluhm B."/>
            <person name="Cannon C."/>
            <person name="Castanera R."/>
            <person name="Culley D."/>
            <person name="Daum C."/>
            <person name="Ezra D."/>
            <person name="Gonzalez J."/>
            <person name="Henrissat B."/>
            <person name="Kuo A."/>
            <person name="Liang C."/>
            <person name="Lipzen A."/>
            <person name="Lutzoni F."/>
            <person name="Magnuson J."/>
            <person name="Mondo S."/>
            <person name="Nolan M."/>
            <person name="Ohm R."/>
            <person name="Pangilinan J."/>
            <person name="Park H.-J."/>
            <person name="Ramirez L."/>
            <person name="Alfaro M."/>
            <person name="Sun H."/>
            <person name="Tritt A."/>
            <person name="Yoshinaga Y."/>
            <person name="Zwiers L.-H."/>
            <person name="Turgeon B."/>
            <person name="Goodwin S."/>
            <person name="Spatafora J."/>
            <person name="Crous P."/>
            <person name="Grigoriev I."/>
        </authorList>
    </citation>
    <scope>NUCLEOTIDE SEQUENCE</scope>
    <source>
        <strain evidence="3">CBS 113389</strain>
    </source>
</reference>
<accession>A0A6A6PNN0</accession>
<dbReference type="Pfam" id="PF00293">
    <property type="entry name" value="NUDIX"/>
    <property type="match status" value="1"/>
</dbReference>
<dbReference type="SUPFAM" id="SSF55811">
    <property type="entry name" value="Nudix"/>
    <property type="match status" value="1"/>
</dbReference>
<gene>
    <name evidence="3" type="ORF">BDY17DRAFT_326741</name>
</gene>
<feature type="domain" description="Nudix hydrolase" evidence="2">
    <location>
        <begin position="7"/>
        <end position="144"/>
    </location>
</feature>
<dbReference type="GeneID" id="54478563"/>
<dbReference type="GO" id="GO:0005829">
    <property type="term" value="C:cytosol"/>
    <property type="evidence" value="ECO:0007669"/>
    <property type="project" value="TreeGrafter"/>
</dbReference>
<organism evidence="3 4">
    <name type="scientific">Neohortaea acidophila</name>
    <dbReference type="NCBI Taxonomy" id="245834"/>
    <lineage>
        <taxon>Eukaryota</taxon>
        <taxon>Fungi</taxon>
        <taxon>Dikarya</taxon>
        <taxon>Ascomycota</taxon>
        <taxon>Pezizomycotina</taxon>
        <taxon>Dothideomycetes</taxon>
        <taxon>Dothideomycetidae</taxon>
        <taxon>Mycosphaerellales</taxon>
        <taxon>Teratosphaeriaceae</taxon>
        <taxon>Neohortaea</taxon>
    </lineage>
</organism>
<dbReference type="EMBL" id="MU001639">
    <property type="protein sequence ID" value="KAF2480867.1"/>
    <property type="molecule type" value="Genomic_DNA"/>
</dbReference>
<sequence length="166" mass="18420">MPTPHPYPRVGVGVFVFRSPTSTHFLIGKRKGSIGAGTFSLPGGHLETAETFATCAAREVLEETGLEIEDVRFLTATETFFAGGEHYVTVFVRGVVRAEQRGVVEARVMEPDKCEGWEWVTFRQMREMGEAEADKLFLPCRNLLQQRPEVCVALEGKAKGDEESRG</sequence>
<dbReference type="InterPro" id="IPR000086">
    <property type="entry name" value="NUDIX_hydrolase_dom"/>
</dbReference>
<dbReference type="GO" id="GO:0035539">
    <property type="term" value="F:8-oxo-7,8-dihydrodeoxyguanosine triphosphate pyrophosphatase activity"/>
    <property type="evidence" value="ECO:0007669"/>
    <property type="project" value="TreeGrafter"/>
</dbReference>
<dbReference type="RefSeq" id="XP_033587437.1">
    <property type="nucleotide sequence ID" value="XM_033737561.1"/>
</dbReference>
<dbReference type="PANTHER" id="PTHR16099:SF5">
    <property type="entry name" value="NUCLEOTIDE TRIPHOSPHATE DIPHOSPHATASE NUDT15"/>
    <property type="match status" value="1"/>
</dbReference>
<proteinExistence type="predicted"/>
<dbReference type="AlphaFoldDB" id="A0A6A6PNN0"/>
<dbReference type="PROSITE" id="PS51462">
    <property type="entry name" value="NUDIX"/>
    <property type="match status" value="1"/>
</dbReference>
<dbReference type="InterPro" id="IPR020084">
    <property type="entry name" value="NUDIX_hydrolase_CS"/>
</dbReference>
<dbReference type="InterPro" id="IPR015797">
    <property type="entry name" value="NUDIX_hydrolase-like_dom_sf"/>
</dbReference>
<keyword evidence="4" id="KW-1185">Reference proteome</keyword>